<dbReference type="InterPro" id="IPR045851">
    <property type="entry name" value="AMP-bd_C_sf"/>
</dbReference>
<dbReference type="AlphaFoldDB" id="A0A8S0R128"/>
<dbReference type="PANTHER" id="PTHR24096:SF417">
    <property type="entry name" value="AMP-DEPENDENT SYNTHETASE_LIGASE"/>
    <property type="match status" value="1"/>
</dbReference>
<evidence type="ECO:0000256" key="6">
    <source>
        <dbReference type="ARBA" id="ARBA00023051"/>
    </source>
</evidence>
<reference evidence="10 11" key="1">
    <citation type="submission" date="2019-12" db="EMBL/GenBank/DDBJ databases">
        <authorList>
            <person name="Alioto T."/>
            <person name="Alioto T."/>
            <person name="Gomez Garrido J."/>
        </authorList>
    </citation>
    <scope>NUCLEOTIDE SEQUENCE [LARGE SCALE GENOMIC DNA]</scope>
</reference>
<gene>
    <name evidence="10" type="ORF">OLEA9_A055071</name>
</gene>
<accession>A0A8S0R128</accession>
<dbReference type="SUPFAM" id="SSF56801">
    <property type="entry name" value="Acetyl-CoA synthetase-like"/>
    <property type="match status" value="1"/>
</dbReference>
<evidence type="ECO:0000313" key="10">
    <source>
        <dbReference type="EMBL" id="CAA2972700.1"/>
    </source>
</evidence>
<proteinExistence type="inferred from homology"/>
<keyword evidence="7" id="KW-1133">Transmembrane helix</keyword>
<evidence type="ECO:0000256" key="7">
    <source>
        <dbReference type="SAM" id="Phobius"/>
    </source>
</evidence>
<feature type="transmembrane region" description="Helical" evidence="7">
    <location>
        <begin position="80"/>
        <end position="106"/>
    </location>
</feature>
<dbReference type="GO" id="GO:0009698">
    <property type="term" value="P:phenylpropanoid metabolic process"/>
    <property type="evidence" value="ECO:0007669"/>
    <property type="project" value="UniProtKB-KW"/>
</dbReference>
<keyword evidence="4" id="KW-0547">Nucleotide-binding</keyword>
<comment type="pathway">
    <text evidence="1">Phytoalexin biosynthesis; 3,4',5-trihydroxystilbene biosynthesis; 3,4',5-trihydroxystilbene from trans-4-coumarate: step 1/2.</text>
</comment>
<dbReference type="CDD" id="cd05904">
    <property type="entry name" value="4CL"/>
    <property type="match status" value="1"/>
</dbReference>
<keyword evidence="5" id="KW-0067">ATP-binding</keyword>
<dbReference type="InterPro" id="IPR025110">
    <property type="entry name" value="AMP-bd_C"/>
</dbReference>
<dbReference type="Gene3D" id="3.40.50.12780">
    <property type="entry name" value="N-terminal domain of ligase-like"/>
    <property type="match status" value="1"/>
</dbReference>
<keyword evidence="3 10" id="KW-0436">Ligase</keyword>
<keyword evidence="7" id="KW-0472">Membrane</keyword>
<evidence type="ECO:0000259" key="9">
    <source>
        <dbReference type="Pfam" id="PF13193"/>
    </source>
</evidence>
<dbReference type="GO" id="GO:0106286">
    <property type="term" value="F:(E)-caffeate-CoA ligase activity"/>
    <property type="evidence" value="ECO:0007669"/>
    <property type="project" value="UniProtKB-ARBA"/>
</dbReference>
<dbReference type="Pfam" id="PF13193">
    <property type="entry name" value="AMP-binding_C"/>
    <property type="match status" value="1"/>
</dbReference>
<evidence type="ECO:0000256" key="1">
    <source>
        <dbReference type="ARBA" id="ARBA00004930"/>
    </source>
</evidence>
<comment type="similarity">
    <text evidence="2">Belongs to the ATP-dependent AMP-binding enzyme family.</text>
</comment>
<dbReference type="InterPro" id="IPR020845">
    <property type="entry name" value="AMP-binding_CS"/>
</dbReference>
<keyword evidence="6" id="KW-0587">Phenylpropanoid metabolism</keyword>
<protein>
    <submittedName>
        <fullName evidence="10">4-coumarate-- ligase-like 7</fullName>
    </submittedName>
</protein>
<keyword evidence="11" id="KW-1185">Reference proteome</keyword>
<feature type="domain" description="AMP-binding enzyme C-terminal" evidence="9">
    <location>
        <begin position="441"/>
        <end position="516"/>
    </location>
</feature>
<sequence>MSTPLYSKDGIYTSPRPPISLPQDPEISMVPFLFRNFSSIAQTTALIDSETGQILTFSNLKKQVSKLSTALLNLKISKNYVVFIFSQNSILFPISFLAVVGIGAIATTANPQYTTGEVTKQAEDSNPKLIITTHELYHKIMHLNLPCIILSPKTSVHITANPNIQIWYLSDLIESLDSSELLPFPSVLQTDVAALLYSSGTTGTSKEVVITHRNFIATSLMVTSDQEVYCDPKNVFLCFLPLYHIFCLAVVLYAQLHRGNAVVVMAKYEMEKMLMAIEKYKVAHMFVAPPVVIELAKRPEVVKKYDVSSLKEIGSGAAPLGKEVMEDCDKKFSEAVIYQGYGMTETCGIISIENTKIGSCHSGINSMKSLPPFHKGEIWVRGQNMMQGYLKDPKATTETIDEQGWLHTGDLGYFDDEGRLYVVDRLKELIKCKCYQVAPAELEELLLTHSEITDAAVIPFQDAEAAEVPIAYVVRSSNSSLSQKQVKRFIAEQVAPFKRLQRVIFIDNIPKSASGKILRRELRHKNLSKL</sequence>
<evidence type="ECO:0000313" key="11">
    <source>
        <dbReference type="Proteomes" id="UP000594638"/>
    </source>
</evidence>
<evidence type="ECO:0000256" key="5">
    <source>
        <dbReference type="ARBA" id="ARBA00022840"/>
    </source>
</evidence>
<name>A0A8S0R128_OLEEU</name>
<dbReference type="Gene3D" id="3.30.300.30">
    <property type="match status" value="1"/>
</dbReference>
<dbReference type="GO" id="GO:0005524">
    <property type="term" value="F:ATP binding"/>
    <property type="evidence" value="ECO:0007669"/>
    <property type="project" value="UniProtKB-KW"/>
</dbReference>
<feature type="domain" description="AMP-dependent synthetase/ligase" evidence="8">
    <location>
        <begin position="42"/>
        <end position="390"/>
    </location>
</feature>
<dbReference type="FunFam" id="3.40.50.12780:FF:000003">
    <property type="entry name" value="Long-chain-fatty-acid--CoA ligase FadD"/>
    <property type="match status" value="1"/>
</dbReference>
<dbReference type="OrthoDB" id="10253869at2759"/>
<dbReference type="InterPro" id="IPR042099">
    <property type="entry name" value="ANL_N_sf"/>
</dbReference>
<organism evidence="10 11">
    <name type="scientific">Olea europaea subsp. europaea</name>
    <dbReference type="NCBI Taxonomy" id="158383"/>
    <lineage>
        <taxon>Eukaryota</taxon>
        <taxon>Viridiplantae</taxon>
        <taxon>Streptophyta</taxon>
        <taxon>Embryophyta</taxon>
        <taxon>Tracheophyta</taxon>
        <taxon>Spermatophyta</taxon>
        <taxon>Magnoliopsida</taxon>
        <taxon>eudicotyledons</taxon>
        <taxon>Gunneridae</taxon>
        <taxon>Pentapetalae</taxon>
        <taxon>asterids</taxon>
        <taxon>lamiids</taxon>
        <taxon>Lamiales</taxon>
        <taxon>Oleaceae</taxon>
        <taxon>Oleeae</taxon>
        <taxon>Olea</taxon>
    </lineage>
</organism>
<evidence type="ECO:0000256" key="4">
    <source>
        <dbReference type="ARBA" id="ARBA00022741"/>
    </source>
</evidence>
<evidence type="ECO:0000256" key="2">
    <source>
        <dbReference type="ARBA" id="ARBA00006432"/>
    </source>
</evidence>
<dbReference type="PROSITE" id="PS00455">
    <property type="entry name" value="AMP_BINDING"/>
    <property type="match status" value="1"/>
</dbReference>
<evidence type="ECO:0000259" key="8">
    <source>
        <dbReference type="Pfam" id="PF00501"/>
    </source>
</evidence>
<dbReference type="Proteomes" id="UP000594638">
    <property type="component" value="Unassembled WGS sequence"/>
</dbReference>
<keyword evidence="7" id="KW-0812">Transmembrane</keyword>
<comment type="caution">
    <text evidence="10">The sequence shown here is derived from an EMBL/GenBank/DDBJ whole genome shotgun (WGS) entry which is preliminary data.</text>
</comment>
<dbReference type="Pfam" id="PF00501">
    <property type="entry name" value="AMP-binding"/>
    <property type="match status" value="1"/>
</dbReference>
<dbReference type="Gramene" id="OE9A055071T1">
    <property type="protein sequence ID" value="OE9A055071C1"/>
    <property type="gene ID" value="OE9A055071"/>
</dbReference>
<dbReference type="GO" id="GO:0050563">
    <property type="term" value="F:trans-feruloyl-CoA synthase activity"/>
    <property type="evidence" value="ECO:0007669"/>
    <property type="project" value="UniProtKB-ARBA"/>
</dbReference>
<dbReference type="InterPro" id="IPR000873">
    <property type="entry name" value="AMP-dep_synth/lig_dom"/>
</dbReference>
<dbReference type="PANTHER" id="PTHR24096">
    <property type="entry name" value="LONG-CHAIN-FATTY-ACID--COA LIGASE"/>
    <property type="match status" value="1"/>
</dbReference>
<dbReference type="FunFam" id="3.30.300.30:FF:000007">
    <property type="entry name" value="4-coumarate--CoA ligase 2"/>
    <property type="match status" value="1"/>
</dbReference>
<dbReference type="EMBL" id="CACTIH010002063">
    <property type="protein sequence ID" value="CAA2972700.1"/>
    <property type="molecule type" value="Genomic_DNA"/>
</dbReference>
<evidence type="ECO:0000256" key="3">
    <source>
        <dbReference type="ARBA" id="ARBA00022598"/>
    </source>
</evidence>